<evidence type="ECO:0000313" key="1">
    <source>
        <dbReference type="EnsemblMetazoa" id="CJA31693.1"/>
    </source>
</evidence>
<keyword evidence="2" id="KW-1185">Reference proteome</keyword>
<reference evidence="1" key="2">
    <citation type="submission" date="2022-06" db="UniProtKB">
        <authorList>
            <consortium name="EnsemblMetazoa"/>
        </authorList>
    </citation>
    <scope>IDENTIFICATION</scope>
    <source>
        <strain evidence="1">DF5081</strain>
    </source>
</reference>
<organism evidence="1 2">
    <name type="scientific">Caenorhabditis japonica</name>
    <dbReference type="NCBI Taxonomy" id="281687"/>
    <lineage>
        <taxon>Eukaryota</taxon>
        <taxon>Metazoa</taxon>
        <taxon>Ecdysozoa</taxon>
        <taxon>Nematoda</taxon>
        <taxon>Chromadorea</taxon>
        <taxon>Rhabditida</taxon>
        <taxon>Rhabditina</taxon>
        <taxon>Rhabditomorpha</taxon>
        <taxon>Rhabditoidea</taxon>
        <taxon>Rhabditidae</taxon>
        <taxon>Peloderinae</taxon>
        <taxon>Caenorhabditis</taxon>
    </lineage>
</organism>
<evidence type="ECO:0000313" key="2">
    <source>
        <dbReference type="Proteomes" id="UP000005237"/>
    </source>
</evidence>
<dbReference type="AlphaFoldDB" id="A0A8R1IA69"/>
<proteinExistence type="predicted"/>
<name>A0A8R1IA69_CAEJA</name>
<accession>A0A8R1IA69</accession>
<reference evidence="2" key="1">
    <citation type="submission" date="2010-08" db="EMBL/GenBank/DDBJ databases">
        <authorList>
            <consortium name="Caenorhabditis japonica Sequencing Consortium"/>
            <person name="Wilson R.K."/>
        </authorList>
    </citation>
    <scope>NUCLEOTIDE SEQUENCE [LARGE SCALE GENOMIC DNA]</scope>
    <source>
        <strain evidence="2">DF5081</strain>
    </source>
</reference>
<dbReference type="EnsemblMetazoa" id="CJA31693.1">
    <property type="protein sequence ID" value="CJA31693.1"/>
    <property type="gene ID" value="WBGene00207540"/>
</dbReference>
<sequence length="72" mass="8316">MFFAYSAVKKEEEVALSAKHGAYLMPNYYDKGTGAIVPYNYNTYAEFPGYGTYPYYNQYNTGGYYGYMTYGR</sequence>
<protein>
    <submittedName>
        <fullName evidence="1">Uncharacterized protein</fullName>
    </submittedName>
</protein>
<dbReference type="Proteomes" id="UP000005237">
    <property type="component" value="Unassembled WGS sequence"/>
</dbReference>